<evidence type="ECO:0000313" key="3">
    <source>
        <dbReference type="Proteomes" id="UP001189429"/>
    </source>
</evidence>
<feature type="region of interest" description="Disordered" evidence="1">
    <location>
        <begin position="54"/>
        <end position="127"/>
    </location>
</feature>
<feature type="non-terminal residue" evidence="2">
    <location>
        <position position="164"/>
    </location>
</feature>
<keyword evidence="3" id="KW-1185">Reference proteome</keyword>
<feature type="compositionally biased region" description="Basic and acidic residues" evidence="1">
    <location>
        <begin position="153"/>
        <end position="164"/>
    </location>
</feature>
<feature type="region of interest" description="Disordered" evidence="1">
    <location>
        <begin position="1"/>
        <end position="32"/>
    </location>
</feature>
<feature type="compositionally biased region" description="Basic residues" evidence="1">
    <location>
        <begin position="8"/>
        <end position="23"/>
    </location>
</feature>
<reference evidence="2" key="1">
    <citation type="submission" date="2023-10" db="EMBL/GenBank/DDBJ databases">
        <authorList>
            <person name="Chen Y."/>
            <person name="Shah S."/>
            <person name="Dougan E. K."/>
            <person name="Thang M."/>
            <person name="Chan C."/>
        </authorList>
    </citation>
    <scope>NUCLEOTIDE SEQUENCE [LARGE SCALE GENOMIC DNA]</scope>
</reference>
<feature type="non-terminal residue" evidence="2">
    <location>
        <position position="1"/>
    </location>
</feature>
<evidence type="ECO:0000313" key="2">
    <source>
        <dbReference type="EMBL" id="CAK0798488.1"/>
    </source>
</evidence>
<name>A0ABN9PYU6_9DINO</name>
<feature type="region of interest" description="Disordered" evidence="1">
    <location>
        <begin position="141"/>
        <end position="164"/>
    </location>
</feature>
<dbReference type="EMBL" id="CAUYUJ010001955">
    <property type="protein sequence ID" value="CAK0798488.1"/>
    <property type="molecule type" value="Genomic_DNA"/>
</dbReference>
<protein>
    <submittedName>
        <fullName evidence="2">Uncharacterized protein</fullName>
    </submittedName>
</protein>
<gene>
    <name evidence="2" type="ORF">PCOR1329_LOCUS7219</name>
</gene>
<evidence type="ECO:0000256" key="1">
    <source>
        <dbReference type="SAM" id="MobiDB-lite"/>
    </source>
</evidence>
<organism evidence="2 3">
    <name type="scientific">Prorocentrum cordatum</name>
    <dbReference type="NCBI Taxonomy" id="2364126"/>
    <lineage>
        <taxon>Eukaryota</taxon>
        <taxon>Sar</taxon>
        <taxon>Alveolata</taxon>
        <taxon>Dinophyceae</taxon>
        <taxon>Prorocentrales</taxon>
        <taxon>Prorocentraceae</taxon>
        <taxon>Prorocentrum</taxon>
    </lineage>
</organism>
<accession>A0ABN9PYU6</accession>
<sequence>AHGAALRGLRRPARRRRQLHARPHQAGGVVELGPLPGVQLPAPLHRHLVQRLRDEGGDGAEGPQADAGARGRPAHGRADQRGQALHVGLQRLWPAGLRPARRGAGRPAEAHPGPRPAGERGNHRLRLRRWAHRVRDEELQGLRMGLQHQRPAGPRDEAVLPRAG</sequence>
<dbReference type="Proteomes" id="UP001189429">
    <property type="component" value="Unassembled WGS sequence"/>
</dbReference>
<comment type="caution">
    <text evidence="2">The sequence shown here is derived from an EMBL/GenBank/DDBJ whole genome shotgun (WGS) entry which is preliminary data.</text>
</comment>
<proteinExistence type="predicted"/>